<reference evidence="5 6" key="1">
    <citation type="submission" date="2015-07" db="EMBL/GenBank/DDBJ databases">
        <title>Comparative genomics of the Sigatoka disease complex on banana suggests a link between parallel evolutionary changes in Pseudocercospora fijiensis and Pseudocercospora eumusae and increased virulence on the banana host.</title>
        <authorList>
            <person name="Chang T.-C."/>
            <person name="Salvucci A."/>
            <person name="Crous P.W."/>
            <person name="Stergiopoulos I."/>
        </authorList>
    </citation>
    <scope>NUCLEOTIDE SEQUENCE [LARGE SCALE GENOMIC DNA]</scope>
    <source>
        <strain evidence="5 6">CBS 116634</strain>
    </source>
</reference>
<keyword evidence="1" id="KW-0479">Metal-binding</keyword>
<evidence type="ECO:0000256" key="4">
    <source>
        <dbReference type="SAM" id="MobiDB-lite"/>
    </source>
</evidence>
<dbReference type="PANTHER" id="PTHR13093">
    <property type="entry name" value="ZINC FINGER HIT DOMAIN CONTAINING PROTEIN 1"/>
    <property type="match status" value="1"/>
</dbReference>
<dbReference type="STRING" id="113226.A0A139I462"/>
<keyword evidence="3" id="KW-0862">Zinc</keyword>
<feature type="compositionally biased region" description="Low complexity" evidence="4">
    <location>
        <begin position="57"/>
        <end position="69"/>
    </location>
</feature>
<accession>A0A139I462</accession>
<comment type="caution">
    <text evidence="5">The sequence shown here is derived from an EMBL/GenBank/DDBJ whole genome shotgun (WGS) entry which is preliminary data.</text>
</comment>
<feature type="region of interest" description="Disordered" evidence="4">
    <location>
        <begin position="132"/>
        <end position="206"/>
    </location>
</feature>
<feature type="region of interest" description="Disordered" evidence="4">
    <location>
        <begin position="1"/>
        <end position="111"/>
    </location>
</feature>
<feature type="compositionally biased region" description="Low complexity" evidence="4">
    <location>
        <begin position="171"/>
        <end position="182"/>
    </location>
</feature>
<gene>
    <name evidence="5" type="ORF">AC579_6520</name>
</gene>
<organism evidence="5 6">
    <name type="scientific">Pseudocercospora musae</name>
    <dbReference type="NCBI Taxonomy" id="113226"/>
    <lineage>
        <taxon>Eukaryota</taxon>
        <taxon>Fungi</taxon>
        <taxon>Dikarya</taxon>
        <taxon>Ascomycota</taxon>
        <taxon>Pezizomycotina</taxon>
        <taxon>Dothideomycetes</taxon>
        <taxon>Dothideomycetidae</taxon>
        <taxon>Mycosphaerellales</taxon>
        <taxon>Mycosphaerellaceae</taxon>
        <taxon>Pseudocercospora</taxon>
    </lineage>
</organism>
<dbReference type="OrthoDB" id="74807at2759"/>
<dbReference type="GO" id="GO:0008270">
    <property type="term" value="F:zinc ion binding"/>
    <property type="evidence" value="ECO:0007669"/>
    <property type="project" value="UniProtKB-KW"/>
</dbReference>
<keyword evidence="6" id="KW-1185">Reference proteome</keyword>
<proteinExistence type="predicted"/>
<name>A0A139I462_9PEZI</name>
<feature type="compositionally biased region" description="Basic and acidic residues" evidence="4">
    <location>
        <begin position="70"/>
        <end position="99"/>
    </location>
</feature>
<evidence type="ECO:0000256" key="2">
    <source>
        <dbReference type="ARBA" id="ARBA00022771"/>
    </source>
</evidence>
<evidence type="ECO:0000313" key="6">
    <source>
        <dbReference type="Proteomes" id="UP000073492"/>
    </source>
</evidence>
<keyword evidence="2" id="KW-0863">Zinc-finger</keyword>
<sequence>MATGALRFRTPHIEELPTGTATRQAPGFAWVAVSGAHQDPSKNWGTTNRKRARTAGQQNEAQREAQTARQQRDIERKIRELNSDGHNREIAIPASKKEGGGGARAGKTSNTKKILASGKTFAHYLDDEEAEIARTGRRDGEDVEARPKEPQRASKTPIARRKAQLQREESSVSSSPAPSGASTAVLPVTSIPPLPDLMDLDEGDDELDPIATLPSQAEMEALLNAPPLTYNQARAAPPPASAPPPRKFCEICGYWGRMSTNVSNSMLSKLERPDVGARDESKNATIMNEYGVMVDIEIPKGNEKGLVHRFTEPACAPIRLLCFSLLKHRTSDLGGGGRPRYIERFSSLPNDPAQPVGKRCKQDANAFANWNPPNQCMNGAIRHSSPFQWSCQDWPKILVW</sequence>
<feature type="compositionally biased region" description="Basic and acidic residues" evidence="4">
    <location>
        <begin position="132"/>
        <end position="152"/>
    </location>
</feature>
<dbReference type="Proteomes" id="UP000073492">
    <property type="component" value="Unassembled WGS sequence"/>
</dbReference>
<evidence type="ECO:0000256" key="3">
    <source>
        <dbReference type="ARBA" id="ARBA00022833"/>
    </source>
</evidence>
<protein>
    <submittedName>
        <fullName evidence="5">Uncharacterized protein</fullName>
    </submittedName>
</protein>
<evidence type="ECO:0000313" key="5">
    <source>
        <dbReference type="EMBL" id="KXT09322.1"/>
    </source>
</evidence>
<dbReference type="EMBL" id="LFZO01000353">
    <property type="protein sequence ID" value="KXT09322.1"/>
    <property type="molecule type" value="Genomic_DNA"/>
</dbReference>
<evidence type="ECO:0000256" key="1">
    <source>
        <dbReference type="ARBA" id="ARBA00022723"/>
    </source>
</evidence>
<dbReference type="AlphaFoldDB" id="A0A139I462"/>
<dbReference type="InterPro" id="IPR039723">
    <property type="entry name" value="Vps71/ZNHIT1"/>
</dbReference>
<dbReference type="GO" id="GO:0006338">
    <property type="term" value="P:chromatin remodeling"/>
    <property type="evidence" value="ECO:0007669"/>
    <property type="project" value="InterPro"/>
</dbReference>